<dbReference type="FunFam" id="1.10.10.10:FF:000001">
    <property type="entry name" value="LysR family transcriptional regulator"/>
    <property type="match status" value="1"/>
</dbReference>
<dbReference type="PANTHER" id="PTHR30346:SF0">
    <property type="entry name" value="HCA OPERON TRANSCRIPTIONAL ACTIVATOR HCAR"/>
    <property type="match status" value="1"/>
</dbReference>
<evidence type="ECO:0000256" key="4">
    <source>
        <dbReference type="ARBA" id="ARBA00023159"/>
    </source>
</evidence>
<sequence length="295" mass="32080">MDLVSVRTFVAVAAAGQFQEAAAELSVTQQAVSKRIAALEKYLGVRLFVRTGRGAQLTAYGRAFLPHARDLLEVEARAAASVRRGRRALLVDVIGRGLAPAGLLRDFHRAHPGTELDVVTHFDAESAIAGVRSGAIDATIRAVADIRLPEGVDAARVYDEPIQLLVGPRHHLADAEAVVPTDLVDHRIWMPGLVAGTEWAAFYDHFAARFGLTIDSSGPHFGLEPMLDVIADSAVLATFVGARTRVLWPPAYDLRRIDLVDPTPVYPHSLIWRSDNEHPVLAMFRAHLDGEKLSS</sequence>
<dbReference type="GO" id="GO:0003677">
    <property type="term" value="F:DNA binding"/>
    <property type="evidence" value="ECO:0007669"/>
    <property type="project" value="UniProtKB-KW"/>
</dbReference>
<dbReference type="EMBL" id="VLNY01000006">
    <property type="protein sequence ID" value="KAA0022147.1"/>
    <property type="molecule type" value="Genomic_DNA"/>
</dbReference>
<evidence type="ECO:0000259" key="6">
    <source>
        <dbReference type="PROSITE" id="PS50931"/>
    </source>
</evidence>
<dbReference type="InterPro" id="IPR000847">
    <property type="entry name" value="LysR_HTH_N"/>
</dbReference>
<keyword evidence="8" id="KW-1185">Reference proteome</keyword>
<evidence type="ECO:0000313" key="8">
    <source>
        <dbReference type="Proteomes" id="UP000322244"/>
    </source>
</evidence>
<dbReference type="InterPro" id="IPR036390">
    <property type="entry name" value="WH_DNA-bd_sf"/>
</dbReference>
<keyword evidence="3" id="KW-0238">DNA-binding</keyword>
<dbReference type="OrthoDB" id="3828349at2"/>
<accession>A0A5A7SBC7</accession>
<comment type="similarity">
    <text evidence="1">Belongs to the LysR transcriptional regulatory family.</text>
</comment>
<evidence type="ECO:0000256" key="5">
    <source>
        <dbReference type="ARBA" id="ARBA00023163"/>
    </source>
</evidence>
<reference evidence="7 8" key="1">
    <citation type="submission" date="2019-07" db="EMBL/GenBank/DDBJ databases">
        <title>Rhodococcus cavernicolus sp. nov., isolated from a cave.</title>
        <authorList>
            <person name="Lee S.D."/>
        </authorList>
    </citation>
    <scope>NUCLEOTIDE SEQUENCE [LARGE SCALE GENOMIC DNA]</scope>
    <source>
        <strain evidence="7 8">C1-24</strain>
    </source>
</reference>
<dbReference type="InterPro" id="IPR005119">
    <property type="entry name" value="LysR_subst-bd"/>
</dbReference>
<dbReference type="PRINTS" id="PR00039">
    <property type="entry name" value="HTHLYSR"/>
</dbReference>
<dbReference type="Pfam" id="PF00126">
    <property type="entry name" value="HTH_1"/>
    <property type="match status" value="1"/>
</dbReference>
<dbReference type="PROSITE" id="PS50931">
    <property type="entry name" value="HTH_LYSR"/>
    <property type="match status" value="1"/>
</dbReference>
<dbReference type="GO" id="GO:0003700">
    <property type="term" value="F:DNA-binding transcription factor activity"/>
    <property type="evidence" value="ECO:0007669"/>
    <property type="project" value="InterPro"/>
</dbReference>
<feature type="domain" description="HTH lysR-type" evidence="6">
    <location>
        <begin position="1"/>
        <end position="58"/>
    </location>
</feature>
<keyword evidence="2" id="KW-0805">Transcription regulation</keyword>
<keyword evidence="4" id="KW-0010">Activator</keyword>
<dbReference type="Gene3D" id="1.10.10.10">
    <property type="entry name" value="Winged helix-like DNA-binding domain superfamily/Winged helix DNA-binding domain"/>
    <property type="match status" value="1"/>
</dbReference>
<dbReference type="AlphaFoldDB" id="A0A5A7SBC7"/>
<dbReference type="Proteomes" id="UP000322244">
    <property type="component" value="Unassembled WGS sequence"/>
</dbReference>
<comment type="caution">
    <text evidence="7">The sequence shown here is derived from an EMBL/GenBank/DDBJ whole genome shotgun (WGS) entry which is preliminary data.</text>
</comment>
<evidence type="ECO:0000256" key="1">
    <source>
        <dbReference type="ARBA" id="ARBA00009437"/>
    </source>
</evidence>
<dbReference type="PANTHER" id="PTHR30346">
    <property type="entry name" value="TRANSCRIPTIONAL DUAL REGULATOR HCAR-RELATED"/>
    <property type="match status" value="1"/>
</dbReference>
<dbReference type="InterPro" id="IPR036388">
    <property type="entry name" value="WH-like_DNA-bd_sf"/>
</dbReference>
<dbReference type="RefSeq" id="WP_149430908.1">
    <property type="nucleotide sequence ID" value="NZ_VLNY01000006.1"/>
</dbReference>
<dbReference type="GO" id="GO:0032993">
    <property type="term" value="C:protein-DNA complex"/>
    <property type="evidence" value="ECO:0007669"/>
    <property type="project" value="TreeGrafter"/>
</dbReference>
<dbReference type="SUPFAM" id="SSF46785">
    <property type="entry name" value="Winged helix' DNA-binding domain"/>
    <property type="match status" value="1"/>
</dbReference>
<dbReference type="Gene3D" id="3.40.190.10">
    <property type="entry name" value="Periplasmic binding protein-like II"/>
    <property type="match status" value="2"/>
</dbReference>
<protein>
    <submittedName>
        <fullName evidence="7">LysR family transcriptional regulator</fullName>
    </submittedName>
</protein>
<evidence type="ECO:0000256" key="2">
    <source>
        <dbReference type="ARBA" id="ARBA00023015"/>
    </source>
</evidence>
<dbReference type="SUPFAM" id="SSF53850">
    <property type="entry name" value="Periplasmic binding protein-like II"/>
    <property type="match status" value="1"/>
</dbReference>
<gene>
    <name evidence="7" type="ORF">FOY51_14180</name>
</gene>
<proteinExistence type="inferred from homology"/>
<evidence type="ECO:0000313" key="7">
    <source>
        <dbReference type="EMBL" id="KAA0022147.1"/>
    </source>
</evidence>
<organism evidence="7 8">
    <name type="scientific">Antrihabitans cavernicola</name>
    <dbReference type="NCBI Taxonomy" id="2495913"/>
    <lineage>
        <taxon>Bacteria</taxon>
        <taxon>Bacillati</taxon>
        <taxon>Actinomycetota</taxon>
        <taxon>Actinomycetes</taxon>
        <taxon>Mycobacteriales</taxon>
        <taxon>Nocardiaceae</taxon>
        <taxon>Antrihabitans</taxon>
    </lineage>
</organism>
<name>A0A5A7SBC7_9NOCA</name>
<evidence type="ECO:0000256" key="3">
    <source>
        <dbReference type="ARBA" id="ARBA00023125"/>
    </source>
</evidence>
<keyword evidence="5" id="KW-0804">Transcription</keyword>
<dbReference type="Pfam" id="PF03466">
    <property type="entry name" value="LysR_substrate"/>
    <property type="match status" value="1"/>
</dbReference>